<evidence type="ECO:0000256" key="1">
    <source>
        <dbReference type="SAM" id="MobiDB-lite"/>
    </source>
</evidence>
<proteinExistence type="predicted"/>
<dbReference type="AlphaFoldDB" id="A0A9Q0FP88"/>
<keyword evidence="3" id="KW-1185">Reference proteome</keyword>
<reference evidence="2" key="2">
    <citation type="journal article" date="2023" name="Plants (Basel)">
        <title>Annotation of the Turnera subulata (Passifloraceae) Draft Genome Reveals the S-Locus Evolved after the Divergence of Turneroideae from Passifloroideae in a Stepwise Manner.</title>
        <authorList>
            <person name="Henning P.M."/>
            <person name="Roalson E.H."/>
            <person name="Mir W."/>
            <person name="McCubbin A.G."/>
            <person name="Shore J.S."/>
        </authorList>
    </citation>
    <scope>NUCLEOTIDE SEQUENCE</scope>
    <source>
        <strain evidence="2">F60SS</strain>
    </source>
</reference>
<dbReference type="InterPro" id="IPR011990">
    <property type="entry name" value="TPR-like_helical_dom_sf"/>
</dbReference>
<name>A0A9Q0FP88_9ROSI</name>
<evidence type="ECO:0008006" key="4">
    <source>
        <dbReference type="Google" id="ProtNLM"/>
    </source>
</evidence>
<dbReference type="Gene3D" id="1.25.40.10">
    <property type="entry name" value="Tetratricopeptide repeat domain"/>
    <property type="match status" value="1"/>
</dbReference>
<dbReference type="EMBL" id="JAKUCV010004808">
    <property type="protein sequence ID" value="KAJ4833946.1"/>
    <property type="molecule type" value="Genomic_DNA"/>
</dbReference>
<comment type="caution">
    <text evidence="2">The sequence shown here is derived from an EMBL/GenBank/DDBJ whole genome shotgun (WGS) entry which is preliminary data.</text>
</comment>
<gene>
    <name evidence="2" type="ORF">Tsubulata_016657</name>
</gene>
<feature type="region of interest" description="Disordered" evidence="1">
    <location>
        <begin position="234"/>
        <end position="255"/>
    </location>
</feature>
<reference evidence="2" key="1">
    <citation type="submission" date="2022-02" db="EMBL/GenBank/DDBJ databases">
        <authorList>
            <person name="Henning P.M."/>
            <person name="McCubbin A.G."/>
            <person name="Shore J.S."/>
        </authorList>
    </citation>
    <scope>NUCLEOTIDE SEQUENCE</scope>
    <source>
        <strain evidence="2">F60SS</strain>
        <tissue evidence="2">Leaves</tissue>
    </source>
</reference>
<evidence type="ECO:0000313" key="3">
    <source>
        <dbReference type="Proteomes" id="UP001141552"/>
    </source>
</evidence>
<organism evidence="2 3">
    <name type="scientific">Turnera subulata</name>
    <dbReference type="NCBI Taxonomy" id="218843"/>
    <lineage>
        <taxon>Eukaryota</taxon>
        <taxon>Viridiplantae</taxon>
        <taxon>Streptophyta</taxon>
        <taxon>Embryophyta</taxon>
        <taxon>Tracheophyta</taxon>
        <taxon>Spermatophyta</taxon>
        <taxon>Magnoliopsida</taxon>
        <taxon>eudicotyledons</taxon>
        <taxon>Gunneridae</taxon>
        <taxon>Pentapetalae</taxon>
        <taxon>rosids</taxon>
        <taxon>fabids</taxon>
        <taxon>Malpighiales</taxon>
        <taxon>Passifloraceae</taxon>
        <taxon>Turnera</taxon>
    </lineage>
</organism>
<accession>A0A9Q0FP88</accession>
<dbReference type="OrthoDB" id="834971at2759"/>
<feature type="compositionally biased region" description="Basic and acidic residues" evidence="1">
    <location>
        <begin position="234"/>
        <end position="243"/>
    </location>
</feature>
<dbReference type="SMART" id="SM00028">
    <property type="entry name" value="TPR"/>
    <property type="match status" value="2"/>
</dbReference>
<dbReference type="SUPFAM" id="SSF48452">
    <property type="entry name" value="TPR-like"/>
    <property type="match status" value="1"/>
</dbReference>
<evidence type="ECO:0000313" key="2">
    <source>
        <dbReference type="EMBL" id="KAJ4833946.1"/>
    </source>
</evidence>
<dbReference type="InterPro" id="IPR019734">
    <property type="entry name" value="TPR_rpt"/>
</dbReference>
<protein>
    <recommendedName>
        <fullName evidence="4">Tetratricopeptide repeat protein</fullName>
    </recommendedName>
</protein>
<dbReference type="Proteomes" id="UP001141552">
    <property type="component" value="Unassembled WGS sequence"/>
</dbReference>
<sequence length="255" mass="29037">MVFRPLKKEQDDHDSYELRKADESCKKALGFQYRVPIREKVDPIAFLPKEADYHEDDELKSLAANQYNEPGKFLALVKGACRHLCRCASSDAEDYKRKLYNKADYELELASRFMRDKPDSIKQVNILCAKGEAYLMQGSYSGARNQYIDALPVLENSAGEGNQRRAADINAKIGICYEAQNERQLARRSYAKALRIYKALLRQLSDEAESSATTVPKESEKDKLNKIIGILRDKYGQLREPRQNPEPSAPNPALQ</sequence>